<dbReference type="Proteomes" id="UP000751190">
    <property type="component" value="Unassembled WGS sequence"/>
</dbReference>
<dbReference type="OrthoDB" id="10648083at2759"/>
<name>A0A8J5XAJ2_DIALT</name>
<evidence type="ECO:0000256" key="1">
    <source>
        <dbReference type="SAM" id="MobiDB-lite"/>
    </source>
</evidence>
<organism evidence="2 3">
    <name type="scientific">Diacronema lutheri</name>
    <name type="common">Unicellular marine alga</name>
    <name type="synonym">Monochrysis lutheri</name>
    <dbReference type="NCBI Taxonomy" id="2081491"/>
    <lineage>
        <taxon>Eukaryota</taxon>
        <taxon>Haptista</taxon>
        <taxon>Haptophyta</taxon>
        <taxon>Pavlovophyceae</taxon>
        <taxon>Pavlovales</taxon>
        <taxon>Pavlovaceae</taxon>
        <taxon>Diacronema</taxon>
    </lineage>
</organism>
<evidence type="ECO:0000313" key="3">
    <source>
        <dbReference type="Proteomes" id="UP000751190"/>
    </source>
</evidence>
<gene>
    <name evidence="2" type="ORF">KFE25_000971</name>
</gene>
<accession>A0A8J5XAJ2</accession>
<reference evidence="2" key="1">
    <citation type="submission" date="2021-05" db="EMBL/GenBank/DDBJ databases">
        <title>The genome of the haptophyte Pavlova lutheri (Diacronema luteri, Pavlovales) - a model for lipid biosynthesis in eukaryotic algae.</title>
        <authorList>
            <person name="Hulatt C.J."/>
            <person name="Posewitz M.C."/>
        </authorList>
    </citation>
    <scope>NUCLEOTIDE SEQUENCE</scope>
    <source>
        <strain evidence="2">NIVA-4/92</strain>
    </source>
</reference>
<keyword evidence="3" id="KW-1185">Reference proteome</keyword>
<evidence type="ECO:0000313" key="2">
    <source>
        <dbReference type="EMBL" id="KAG8459615.1"/>
    </source>
</evidence>
<protein>
    <submittedName>
        <fullName evidence="2">Uncharacterized protein</fullName>
    </submittedName>
</protein>
<dbReference type="EMBL" id="JAGTXO010000039">
    <property type="protein sequence ID" value="KAG8459615.1"/>
    <property type="molecule type" value="Genomic_DNA"/>
</dbReference>
<sequence length="297" mass="32656">MAGTWSERHTALRRDTKPMERARADDAGVVGPPFDLSAVGGPPFDLSFGIVVPTIGGANAHTLYLCQLIDSAHSYTSAKVYPVFADELSMRGFADMFPDVPFSRNLSDHVELRAVQTTGVIVRLPPGVVPRGVVSYKKLMALRRIFSATPAAQLVALDDEAIVRPRGPVDPDYASYLRARAEQREVVTGEPAYDSRAETSFSTINRESCAALGFFFFFFWARSGWSERQVPSAAPLEDATCEDQQRLVQPTMHVFMWARGDCAPSALTTRFFDFHLDRSGRAPKPEGLCVRHGAQAA</sequence>
<dbReference type="AlphaFoldDB" id="A0A8J5XAJ2"/>
<proteinExistence type="predicted"/>
<comment type="caution">
    <text evidence="2">The sequence shown here is derived from an EMBL/GenBank/DDBJ whole genome shotgun (WGS) entry which is preliminary data.</text>
</comment>
<feature type="region of interest" description="Disordered" evidence="1">
    <location>
        <begin position="1"/>
        <end position="23"/>
    </location>
</feature>